<dbReference type="PANTHER" id="PTHR43877:SF2">
    <property type="entry name" value="AMINOALKYLPHOSPHONATE N-ACETYLTRANSFERASE-RELATED"/>
    <property type="match status" value="1"/>
</dbReference>
<dbReference type="RefSeq" id="WP_046233200.1">
    <property type="nucleotide sequence ID" value="NZ_FONN01000001.1"/>
</dbReference>
<sequence length="146" mass="16345">MFIRPYEHQDVEAVVQLMADLGYPTNIEALSARMEKIASVESCFTFVAVRDGQAVGLIGCRDIFYYEEDGMVVQISLLVTKQSEQGSGIGTALVAYIEQWARERGASALYLTSGIKESRKKAHAFYEARGFDITGYRFVKKLTVQE</sequence>
<dbReference type="InterPro" id="IPR016181">
    <property type="entry name" value="Acyl_CoA_acyltransferase"/>
</dbReference>
<keyword evidence="5" id="KW-1185">Reference proteome</keyword>
<dbReference type="InterPro" id="IPR050832">
    <property type="entry name" value="Bact_Acetyltransf"/>
</dbReference>
<proteinExistence type="predicted"/>
<dbReference type="EMBL" id="FONN01000001">
    <property type="protein sequence ID" value="SFE19970.1"/>
    <property type="molecule type" value="Genomic_DNA"/>
</dbReference>
<evidence type="ECO:0000256" key="2">
    <source>
        <dbReference type="ARBA" id="ARBA00023315"/>
    </source>
</evidence>
<dbReference type="SUPFAM" id="SSF55729">
    <property type="entry name" value="Acyl-CoA N-acyltransferases (Nat)"/>
    <property type="match status" value="1"/>
</dbReference>
<keyword evidence="1 4" id="KW-0808">Transferase</keyword>
<protein>
    <submittedName>
        <fullName evidence="4">Predicted N-acetyltransferase YhbS</fullName>
    </submittedName>
</protein>
<dbReference type="Pfam" id="PF00583">
    <property type="entry name" value="Acetyltransf_1"/>
    <property type="match status" value="1"/>
</dbReference>
<dbReference type="GO" id="GO:0016747">
    <property type="term" value="F:acyltransferase activity, transferring groups other than amino-acyl groups"/>
    <property type="evidence" value="ECO:0007669"/>
    <property type="project" value="InterPro"/>
</dbReference>
<accession>A0A1I1YPS8</accession>
<evidence type="ECO:0000313" key="4">
    <source>
        <dbReference type="EMBL" id="SFE19970.1"/>
    </source>
</evidence>
<dbReference type="PANTHER" id="PTHR43877">
    <property type="entry name" value="AMINOALKYLPHOSPHONATE N-ACETYLTRANSFERASE-RELATED-RELATED"/>
    <property type="match status" value="1"/>
</dbReference>
<gene>
    <name evidence="4" type="ORF">SAMN04487969_101603</name>
</gene>
<dbReference type="Proteomes" id="UP000183410">
    <property type="component" value="Unassembled WGS sequence"/>
</dbReference>
<evidence type="ECO:0000256" key="1">
    <source>
        <dbReference type="ARBA" id="ARBA00022679"/>
    </source>
</evidence>
<dbReference type="PROSITE" id="PS51186">
    <property type="entry name" value="GNAT"/>
    <property type="match status" value="1"/>
</dbReference>
<feature type="domain" description="N-acetyltransferase" evidence="3">
    <location>
        <begin position="1"/>
        <end position="146"/>
    </location>
</feature>
<dbReference type="CDD" id="cd04301">
    <property type="entry name" value="NAT_SF"/>
    <property type="match status" value="1"/>
</dbReference>
<evidence type="ECO:0000259" key="3">
    <source>
        <dbReference type="PROSITE" id="PS51186"/>
    </source>
</evidence>
<dbReference type="InterPro" id="IPR000182">
    <property type="entry name" value="GNAT_dom"/>
</dbReference>
<reference evidence="5" key="1">
    <citation type="submission" date="2016-10" db="EMBL/GenBank/DDBJ databases">
        <authorList>
            <person name="Varghese N."/>
            <person name="Submissions S."/>
        </authorList>
    </citation>
    <scope>NUCLEOTIDE SEQUENCE [LARGE SCALE GENOMIC DNA]</scope>
    <source>
        <strain evidence="5">CGMCC 1.10223</strain>
    </source>
</reference>
<dbReference type="AlphaFoldDB" id="A0A1I1YPS8"/>
<dbReference type="Gene3D" id="3.40.630.30">
    <property type="match status" value="1"/>
</dbReference>
<evidence type="ECO:0000313" key="5">
    <source>
        <dbReference type="Proteomes" id="UP000183410"/>
    </source>
</evidence>
<keyword evidence="2" id="KW-0012">Acyltransferase</keyword>
<dbReference type="OrthoDB" id="9797826at2"/>
<organism evidence="4 5">
    <name type="scientific">Paenibacillus algorifonticola</name>
    <dbReference type="NCBI Taxonomy" id="684063"/>
    <lineage>
        <taxon>Bacteria</taxon>
        <taxon>Bacillati</taxon>
        <taxon>Bacillota</taxon>
        <taxon>Bacilli</taxon>
        <taxon>Bacillales</taxon>
        <taxon>Paenibacillaceae</taxon>
        <taxon>Paenibacillus</taxon>
    </lineage>
</organism>
<name>A0A1I1YPS8_9BACL</name>